<comment type="caution">
    <text evidence="1">The sequence shown here is derived from an EMBL/GenBank/DDBJ whole genome shotgun (WGS) entry which is preliminary data.</text>
</comment>
<evidence type="ECO:0008006" key="3">
    <source>
        <dbReference type="Google" id="ProtNLM"/>
    </source>
</evidence>
<evidence type="ECO:0000313" key="1">
    <source>
        <dbReference type="EMBL" id="KAJ3485785.1"/>
    </source>
</evidence>
<dbReference type="SUPFAM" id="SSF52047">
    <property type="entry name" value="RNI-like"/>
    <property type="match status" value="1"/>
</dbReference>
<keyword evidence="2" id="KW-1185">Reference proteome</keyword>
<evidence type="ECO:0000313" key="2">
    <source>
        <dbReference type="Proteomes" id="UP001212997"/>
    </source>
</evidence>
<dbReference type="Gene3D" id="3.80.10.10">
    <property type="entry name" value="Ribonuclease Inhibitor"/>
    <property type="match status" value="1"/>
</dbReference>
<accession>A0AAD5YEJ3</accession>
<reference evidence="1" key="1">
    <citation type="submission" date="2022-07" db="EMBL/GenBank/DDBJ databases">
        <title>Genome Sequence of Physisporinus lineatus.</title>
        <authorList>
            <person name="Buettner E."/>
        </authorList>
    </citation>
    <scope>NUCLEOTIDE SEQUENCE</scope>
    <source>
        <strain evidence="1">VT162</strain>
    </source>
</reference>
<dbReference type="Proteomes" id="UP001212997">
    <property type="component" value="Unassembled WGS sequence"/>
</dbReference>
<proteinExistence type="predicted"/>
<dbReference type="AlphaFoldDB" id="A0AAD5YEJ3"/>
<name>A0AAD5YEJ3_9APHY</name>
<sequence length="425" mass="46875">MTSIRPHSSQVRLPFELVGQIVGYVPDAFTIRSCALTSGLWYSASRFAVFQVIKIKDVCMAVAFIALLESHPEIGIMVKELSVCVAPPSEPKEAPWLRTLAVALPRVVPRLSVLRFVGWWEDGRNCTGEFLASLSLFTSVRKLSFQACSLPSSILTSVISAFPNVTHLSLQTSISHRPRPRVAALPIPQNPPLTSVSFESSEDALYDDEVDNILGWTSDRPGSALKSAKIQILPFGLQATGRFLESSGPCLEHLEISMSQLSHYDLERLSEIIDLSRCQALQTLDLRVLDSDRTLASSVISCLLSRVDSPNMRKLTLHVNFASSDPSKDYITMINGFEKGPLKDIPQVSFVYEGCLCIGTAERKLRKAFHQLDVRGVMSVECICKGRCSSTGCDLSTSLNDEYNTYPFVLTDIITVLAVLDPFIL</sequence>
<dbReference type="EMBL" id="JANAWD010000142">
    <property type="protein sequence ID" value="KAJ3485785.1"/>
    <property type="molecule type" value="Genomic_DNA"/>
</dbReference>
<gene>
    <name evidence="1" type="ORF">NLI96_g4721</name>
</gene>
<organism evidence="1 2">
    <name type="scientific">Meripilus lineatus</name>
    <dbReference type="NCBI Taxonomy" id="2056292"/>
    <lineage>
        <taxon>Eukaryota</taxon>
        <taxon>Fungi</taxon>
        <taxon>Dikarya</taxon>
        <taxon>Basidiomycota</taxon>
        <taxon>Agaricomycotina</taxon>
        <taxon>Agaricomycetes</taxon>
        <taxon>Polyporales</taxon>
        <taxon>Meripilaceae</taxon>
        <taxon>Meripilus</taxon>
    </lineage>
</organism>
<dbReference type="InterPro" id="IPR032675">
    <property type="entry name" value="LRR_dom_sf"/>
</dbReference>
<protein>
    <recommendedName>
        <fullName evidence="3">F-box domain-containing protein</fullName>
    </recommendedName>
</protein>